<sequence>MCYLRLFILIFLYKQNVPFARDWSSFSSFDDSFAGISPEEAMDLIGFGDSELLNPSSCRLQRQIDDLNMLMESMEQCASLQIPQLSIEKTRSTDSIPSGFTMNPKSSTGLRNRGSDVVFKASARDEMAITRAMLSVISSSSSSSSSSPSYLHCSRLRSQNTVKSAFQPYNSSLSPLIETRQAEQNQNMIKRAHMMLRKVKRQEETEARIYQKKHTVSERQRRERLNAGFHSLWQLLPPGSKKDKTSVLCKTMSYLNELKAEVHELEEKNRVMEDRLLPTINGPKEERIEVRIIKPLKPESEEQNQIELVIMVRVKCNLIKVALHVLEFIKEMKCFSLISMDAFPQSEGLNLSATLRLETKDSNWDEETFKEGASGAAYMALMAPS</sequence>
<dbReference type="STRING" id="1088818.A0A2I0AP75"/>
<dbReference type="OrthoDB" id="5778525at2759"/>
<dbReference type="Gene3D" id="4.10.280.10">
    <property type="entry name" value="Helix-loop-helix DNA-binding domain"/>
    <property type="match status" value="1"/>
</dbReference>
<evidence type="ECO:0000256" key="4">
    <source>
        <dbReference type="SAM" id="MobiDB-lite"/>
    </source>
</evidence>
<dbReference type="InterPro" id="IPR055477">
    <property type="entry name" value="DUF7049"/>
</dbReference>
<accession>A0A2I0AP75</accession>
<feature type="domain" description="BHLH" evidence="6">
    <location>
        <begin position="209"/>
        <end position="258"/>
    </location>
</feature>
<proteinExistence type="inferred from homology"/>
<organism evidence="7 8">
    <name type="scientific">Apostasia shenzhenica</name>
    <dbReference type="NCBI Taxonomy" id="1088818"/>
    <lineage>
        <taxon>Eukaryota</taxon>
        <taxon>Viridiplantae</taxon>
        <taxon>Streptophyta</taxon>
        <taxon>Embryophyta</taxon>
        <taxon>Tracheophyta</taxon>
        <taxon>Spermatophyta</taxon>
        <taxon>Magnoliopsida</taxon>
        <taxon>Liliopsida</taxon>
        <taxon>Asparagales</taxon>
        <taxon>Orchidaceae</taxon>
        <taxon>Apostasioideae</taxon>
        <taxon>Apostasia</taxon>
    </lineage>
</organism>
<evidence type="ECO:0000256" key="5">
    <source>
        <dbReference type="SAM" id="SignalP"/>
    </source>
</evidence>
<dbReference type="GO" id="GO:0046983">
    <property type="term" value="F:protein dimerization activity"/>
    <property type="evidence" value="ECO:0007669"/>
    <property type="project" value="InterPro"/>
</dbReference>
<reference evidence="7 8" key="1">
    <citation type="journal article" date="2017" name="Nature">
        <title>The Apostasia genome and the evolution of orchids.</title>
        <authorList>
            <person name="Zhang G.Q."/>
            <person name="Liu K.W."/>
            <person name="Li Z."/>
            <person name="Lohaus R."/>
            <person name="Hsiao Y.Y."/>
            <person name="Niu S.C."/>
            <person name="Wang J.Y."/>
            <person name="Lin Y.C."/>
            <person name="Xu Q."/>
            <person name="Chen L.J."/>
            <person name="Yoshida K."/>
            <person name="Fujiwara S."/>
            <person name="Wang Z.W."/>
            <person name="Zhang Y.Q."/>
            <person name="Mitsuda N."/>
            <person name="Wang M."/>
            <person name="Liu G.H."/>
            <person name="Pecoraro L."/>
            <person name="Huang H.X."/>
            <person name="Xiao X.J."/>
            <person name="Lin M."/>
            <person name="Wu X.Y."/>
            <person name="Wu W.L."/>
            <person name="Chen Y.Y."/>
            <person name="Chang S.B."/>
            <person name="Sakamoto S."/>
            <person name="Ohme-Takagi M."/>
            <person name="Yagi M."/>
            <person name="Zeng S.J."/>
            <person name="Shen C.Y."/>
            <person name="Yeh C.M."/>
            <person name="Luo Y.B."/>
            <person name="Tsai W.C."/>
            <person name="Van de Peer Y."/>
            <person name="Liu Z.J."/>
        </authorList>
    </citation>
    <scope>NUCLEOTIDE SEQUENCE [LARGE SCALE GENOMIC DNA]</scope>
    <source>
        <strain evidence="8">cv. Shenzhen</strain>
        <tissue evidence="7">Stem</tissue>
    </source>
</reference>
<name>A0A2I0AP75_9ASPA</name>
<dbReference type="PROSITE" id="PS50888">
    <property type="entry name" value="BHLH"/>
    <property type="match status" value="1"/>
</dbReference>
<feature type="chain" id="PRO_5014125042" evidence="5">
    <location>
        <begin position="21"/>
        <end position="385"/>
    </location>
</feature>
<gene>
    <name evidence="7" type="primary">BHLH41</name>
    <name evidence="7" type="ORF">AXF42_Ash002580</name>
</gene>
<dbReference type="Proteomes" id="UP000236161">
    <property type="component" value="Unassembled WGS sequence"/>
</dbReference>
<dbReference type="AlphaFoldDB" id="A0A2I0AP75"/>
<dbReference type="InterPro" id="IPR011598">
    <property type="entry name" value="bHLH_dom"/>
</dbReference>
<dbReference type="InterPro" id="IPR044658">
    <property type="entry name" value="bHLH92/bHLH041-like"/>
</dbReference>
<dbReference type="Pfam" id="PF23132">
    <property type="entry name" value="DUF7049"/>
    <property type="match status" value="1"/>
</dbReference>
<dbReference type="SUPFAM" id="SSF47459">
    <property type="entry name" value="HLH, helix-loop-helix DNA-binding domain"/>
    <property type="match status" value="1"/>
</dbReference>
<dbReference type="EMBL" id="KZ451969">
    <property type="protein sequence ID" value="PKA57276.1"/>
    <property type="molecule type" value="Genomic_DNA"/>
</dbReference>
<keyword evidence="5" id="KW-0732">Signal</keyword>
<dbReference type="PANTHER" id="PTHR46665">
    <property type="entry name" value="TRANSCRIPTION FACTOR BHLH041-RELATED-RELATED"/>
    <property type="match status" value="1"/>
</dbReference>
<dbReference type="InterPro" id="IPR036638">
    <property type="entry name" value="HLH_DNA-bd_sf"/>
</dbReference>
<evidence type="ECO:0000313" key="7">
    <source>
        <dbReference type="EMBL" id="PKA57276.1"/>
    </source>
</evidence>
<keyword evidence="2" id="KW-0805">Transcription regulation</keyword>
<evidence type="ECO:0000256" key="3">
    <source>
        <dbReference type="ARBA" id="ARBA00023163"/>
    </source>
</evidence>
<evidence type="ECO:0000256" key="2">
    <source>
        <dbReference type="ARBA" id="ARBA00023015"/>
    </source>
</evidence>
<keyword evidence="3" id="KW-0804">Transcription</keyword>
<evidence type="ECO:0000256" key="1">
    <source>
        <dbReference type="ARBA" id="ARBA00005510"/>
    </source>
</evidence>
<dbReference type="Pfam" id="PF00010">
    <property type="entry name" value="HLH"/>
    <property type="match status" value="1"/>
</dbReference>
<dbReference type="PANTHER" id="PTHR46665:SF1">
    <property type="entry name" value="SPERMATOGENESIS- AND OOGENESIS-SPECIFIC BASIC HELIX-LOOP-HELIX-CONTAINING PROTEIN 1"/>
    <property type="match status" value="1"/>
</dbReference>
<evidence type="ECO:0000313" key="8">
    <source>
        <dbReference type="Proteomes" id="UP000236161"/>
    </source>
</evidence>
<comment type="similarity">
    <text evidence="1">Belongs to the bHLH protein family.</text>
</comment>
<protein>
    <submittedName>
        <fullName evidence="7">Transcription factor bHLH041</fullName>
    </submittedName>
</protein>
<dbReference type="SMART" id="SM00353">
    <property type="entry name" value="HLH"/>
    <property type="match status" value="1"/>
</dbReference>
<feature type="compositionally biased region" description="Polar residues" evidence="4">
    <location>
        <begin position="93"/>
        <end position="110"/>
    </location>
</feature>
<feature type="signal peptide" evidence="5">
    <location>
        <begin position="1"/>
        <end position="20"/>
    </location>
</feature>
<feature type="region of interest" description="Disordered" evidence="4">
    <location>
        <begin position="93"/>
        <end position="112"/>
    </location>
</feature>
<keyword evidence="8" id="KW-1185">Reference proteome</keyword>
<evidence type="ECO:0000259" key="6">
    <source>
        <dbReference type="PROSITE" id="PS50888"/>
    </source>
</evidence>